<dbReference type="AlphaFoldDB" id="A0A5B0VT93"/>
<feature type="binding site" evidence="11">
    <location>
        <position position="193"/>
    </location>
    <ligand>
        <name>Zn(2+)</name>
        <dbReference type="ChEBI" id="CHEBI:29105"/>
    </ligand>
</feature>
<dbReference type="HAMAP" id="MF_01633">
    <property type="entry name" value="QueC"/>
    <property type="match status" value="1"/>
</dbReference>
<dbReference type="NCBIfam" id="TIGR00364">
    <property type="entry name" value="7-cyano-7-deazaguanine synthase QueC"/>
    <property type="match status" value="1"/>
</dbReference>
<dbReference type="Pfam" id="PF06508">
    <property type="entry name" value="QueC"/>
    <property type="match status" value="1"/>
</dbReference>
<comment type="similarity">
    <text evidence="8 11">Belongs to the QueC family.</text>
</comment>
<evidence type="ECO:0000256" key="7">
    <source>
        <dbReference type="ARBA" id="ARBA00022840"/>
    </source>
</evidence>
<dbReference type="PANTHER" id="PTHR42914">
    <property type="entry name" value="7-CYANO-7-DEAZAGUANINE SYNTHASE"/>
    <property type="match status" value="1"/>
</dbReference>
<keyword evidence="7 11" id="KW-0067">ATP-binding</keyword>
<evidence type="ECO:0000256" key="5">
    <source>
        <dbReference type="ARBA" id="ARBA00022785"/>
    </source>
</evidence>
<dbReference type="PIRSF" id="PIRSF006293">
    <property type="entry name" value="ExsB"/>
    <property type="match status" value="1"/>
</dbReference>
<keyword evidence="6 11" id="KW-0862">Zinc</keyword>
<proteinExistence type="inferred from homology"/>
<evidence type="ECO:0000256" key="11">
    <source>
        <dbReference type="HAMAP-Rule" id="MF_01633"/>
    </source>
</evidence>
<gene>
    <name evidence="11 12" type="primary">queC</name>
    <name evidence="12" type="ORF">FP026_24490</name>
</gene>
<evidence type="ECO:0000256" key="4">
    <source>
        <dbReference type="ARBA" id="ARBA00022741"/>
    </source>
</evidence>
<reference evidence="12 13" key="1">
    <citation type="submission" date="2019-07" db="EMBL/GenBank/DDBJ databases">
        <title>The Draft Genome Sequence of Rhizobium tropici SARCC-755 Associated with Superior Nodulation on Pigeonpea (Cajanus cajan (L.) Millsp.).</title>
        <authorList>
            <person name="Bopape F.L."/>
            <person name="Hassen A.I."/>
            <person name="Swanevelder Z.H."/>
            <person name="Gwata E.T."/>
        </authorList>
    </citation>
    <scope>NUCLEOTIDE SEQUENCE [LARGE SCALE GENOMIC DNA]</scope>
    <source>
        <strain evidence="12 13">SARCC-755</strain>
    </source>
</reference>
<evidence type="ECO:0000256" key="10">
    <source>
        <dbReference type="ARBA" id="ARBA00047890"/>
    </source>
</evidence>
<evidence type="ECO:0000256" key="6">
    <source>
        <dbReference type="ARBA" id="ARBA00022833"/>
    </source>
</evidence>
<dbReference type="CDD" id="cd01995">
    <property type="entry name" value="QueC-like"/>
    <property type="match status" value="1"/>
</dbReference>
<feature type="binding site" evidence="11">
    <location>
        <position position="185"/>
    </location>
    <ligand>
        <name>Zn(2+)</name>
        <dbReference type="ChEBI" id="CHEBI:29105"/>
    </ligand>
</feature>
<feature type="binding site" evidence="11">
    <location>
        <begin position="7"/>
        <end position="17"/>
    </location>
    <ligand>
        <name>ATP</name>
        <dbReference type="ChEBI" id="CHEBI:30616"/>
    </ligand>
</feature>
<sequence>MKTIVVCSGGLDSVSLAHKVAAEHQLIGLVSFDYGQRHRKELDFAAACATRLGVPHQIIDITGIGRHLTGSALTDDVDVPDGHYAEETMKATVVPNRNAIMLAIAFGLAAAQKADAVAVAVHGGDHFIYPDCRPGFIDAFQQMQNHALDGYASVSLYAPYVTISKADIVTDGARHQTPFAETWSCYKGGERHCGRCGTCVERREAFHIAGIADPTDYEDPDFWVSATSGFVAAEVK</sequence>
<evidence type="ECO:0000256" key="2">
    <source>
        <dbReference type="ARBA" id="ARBA00022598"/>
    </source>
</evidence>
<evidence type="ECO:0000313" key="12">
    <source>
        <dbReference type="EMBL" id="KAA1177345.1"/>
    </source>
</evidence>
<feature type="binding site" evidence="11">
    <location>
        <position position="196"/>
    </location>
    <ligand>
        <name>Zn(2+)</name>
        <dbReference type="ChEBI" id="CHEBI:29105"/>
    </ligand>
</feature>
<keyword evidence="4 11" id="KW-0547">Nucleotide-binding</keyword>
<dbReference type="SUPFAM" id="SSF52402">
    <property type="entry name" value="Adenine nucleotide alpha hydrolases-like"/>
    <property type="match status" value="1"/>
</dbReference>
<evidence type="ECO:0000256" key="8">
    <source>
        <dbReference type="ARBA" id="ARBA00037993"/>
    </source>
</evidence>
<dbReference type="UniPathway" id="UPA00391"/>
<dbReference type="OrthoDB" id="9789567at2"/>
<dbReference type="Gene3D" id="3.40.50.620">
    <property type="entry name" value="HUPs"/>
    <property type="match status" value="1"/>
</dbReference>
<dbReference type="GO" id="GO:0005524">
    <property type="term" value="F:ATP binding"/>
    <property type="evidence" value="ECO:0007669"/>
    <property type="project" value="UniProtKB-UniRule"/>
</dbReference>
<feature type="binding site" evidence="11">
    <location>
        <position position="199"/>
    </location>
    <ligand>
        <name>Zn(2+)</name>
        <dbReference type="ChEBI" id="CHEBI:29105"/>
    </ligand>
</feature>
<dbReference type="InterPro" id="IPR014729">
    <property type="entry name" value="Rossmann-like_a/b/a_fold"/>
</dbReference>
<keyword evidence="2 11" id="KW-0436">Ligase</keyword>
<dbReference type="GO" id="GO:0008616">
    <property type="term" value="P:tRNA queuosine(34) biosynthetic process"/>
    <property type="evidence" value="ECO:0007669"/>
    <property type="project" value="UniProtKB-UniRule"/>
</dbReference>
<dbReference type="GO" id="GO:0016879">
    <property type="term" value="F:ligase activity, forming carbon-nitrogen bonds"/>
    <property type="evidence" value="ECO:0007669"/>
    <property type="project" value="UniProtKB-UniRule"/>
</dbReference>
<comment type="function">
    <text evidence="11">Catalyzes the ATP-dependent conversion of 7-carboxy-7-deazaguanine (CDG) to 7-cyano-7-deazaguanine (preQ(0)).</text>
</comment>
<evidence type="ECO:0000256" key="1">
    <source>
        <dbReference type="ARBA" id="ARBA00005061"/>
    </source>
</evidence>
<dbReference type="GO" id="GO:0008270">
    <property type="term" value="F:zinc ion binding"/>
    <property type="evidence" value="ECO:0007669"/>
    <property type="project" value="UniProtKB-UniRule"/>
</dbReference>
<name>A0A5B0VT93_RHITR</name>
<dbReference type="PANTHER" id="PTHR42914:SF1">
    <property type="entry name" value="7-CYANO-7-DEAZAGUANINE SYNTHASE"/>
    <property type="match status" value="1"/>
</dbReference>
<comment type="pathway">
    <text evidence="1 11">Purine metabolism; 7-cyano-7-deazaguanine biosynthesis.</text>
</comment>
<protein>
    <recommendedName>
        <fullName evidence="9 11">7-cyano-7-deazaguanine synthase</fullName>
        <ecNumber evidence="9 11">6.3.4.20</ecNumber>
    </recommendedName>
    <alternativeName>
        <fullName evidence="11">7-cyano-7-carbaguanine synthase</fullName>
    </alternativeName>
    <alternativeName>
        <fullName evidence="11">PreQ(0) synthase</fullName>
    </alternativeName>
    <alternativeName>
        <fullName evidence="11">Queuosine biosynthesis protein QueC</fullName>
    </alternativeName>
</protein>
<evidence type="ECO:0000256" key="3">
    <source>
        <dbReference type="ARBA" id="ARBA00022723"/>
    </source>
</evidence>
<evidence type="ECO:0000256" key="9">
    <source>
        <dbReference type="ARBA" id="ARBA00039149"/>
    </source>
</evidence>
<keyword evidence="5 11" id="KW-0671">Queuosine biosynthesis</keyword>
<organism evidence="12 13">
    <name type="scientific">Rhizobium tropici</name>
    <dbReference type="NCBI Taxonomy" id="398"/>
    <lineage>
        <taxon>Bacteria</taxon>
        <taxon>Pseudomonadati</taxon>
        <taxon>Pseudomonadota</taxon>
        <taxon>Alphaproteobacteria</taxon>
        <taxon>Hyphomicrobiales</taxon>
        <taxon>Rhizobiaceae</taxon>
        <taxon>Rhizobium/Agrobacterium group</taxon>
        <taxon>Rhizobium</taxon>
    </lineage>
</organism>
<keyword evidence="3 11" id="KW-0479">Metal-binding</keyword>
<dbReference type="EC" id="6.3.4.20" evidence="9 11"/>
<dbReference type="Proteomes" id="UP000323608">
    <property type="component" value="Unassembled WGS sequence"/>
</dbReference>
<dbReference type="RefSeq" id="WP_149637197.1">
    <property type="nucleotide sequence ID" value="NZ_VNIP01000012.1"/>
</dbReference>
<comment type="cofactor">
    <cofactor evidence="11">
        <name>Zn(2+)</name>
        <dbReference type="ChEBI" id="CHEBI:29105"/>
    </cofactor>
    <text evidence="11">Binds 1 zinc ion per subunit.</text>
</comment>
<dbReference type="EMBL" id="VNIP01000012">
    <property type="protein sequence ID" value="KAA1177345.1"/>
    <property type="molecule type" value="Genomic_DNA"/>
</dbReference>
<comment type="caution">
    <text evidence="12">The sequence shown here is derived from an EMBL/GenBank/DDBJ whole genome shotgun (WGS) entry which is preliminary data.</text>
</comment>
<comment type="catalytic activity">
    <reaction evidence="10 11">
        <text>7-carboxy-7-carbaguanine + NH4(+) + 2 ATP = 7-cyano-7-carbaguanine + 2 AMP + 2 diphosphate + 2 H(+)</text>
        <dbReference type="Rhea" id="RHEA:27982"/>
        <dbReference type="ChEBI" id="CHEBI:15378"/>
        <dbReference type="ChEBI" id="CHEBI:28938"/>
        <dbReference type="ChEBI" id="CHEBI:30616"/>
        <dbReference type="ChEBI" id="CHEBI:33019"/>
        <dbReference type="ChEBI" id="CHEBI:45075"/>
        <dbReference type="ChEBI" id="CHEBI:61036"/>
        <dbReference type="ChEBI" id="CHEBI:456215"/>
        <dbReference type="EC" id="6.3.4.20"/>
    </reaction>
</comment>
<evidence type="ECO:0000313" key="13">
    <source>
        <dbReference type="Proteomes" id="UP000323608"/>
    </source>
</evidence>
<dbReference type="InterPro" id="IPR018317">
    <property type="entry name" value="QueC"/>
</dbReference>
<accession>A0A5B0VT93</accession>